<evidence type="ECO:0000259" key="7">
    <source>
        <dbReference type="PROSITE" id="PS50957"/>
    </source>
</evidence>
<gene>
    <name evidence="8" type="ORF">NLS_LOCUS1979</name>
</gene>
<proteinExistence type="predicted"/>
<evidence type="ECO:0000256" key="6">
    <source>
        <dbReference type="PROSITE-ProRule" id="PRU00331"/>
    </source>
</evidence>
<dbReference type="GO" id="GO:0004843">
    <property type="term" value="F:cysteine-type deubiquitinase activity"/>
    <property type="evidence" value="ECO:0007669"/>
    <property type="project" value="UniProtKB-EC"/>
</dbReference>
<dbReference type="OMA" id="DEYCYIL"/>
<organism evidence="8 9">
    <name type="scientific">Litomosoides sigmodontis</name>
    <name type="common">Filarial nematode worm</name>
    <dbReference type="NCBI Taxonomy" id="42156"/>
    <lineage>
        <taxon>Eukaryota</taxon>
        <taxon>Metazoa</taxon>
        <taxon>Ecdysozoa</taxon>
        <taxon>Nematoda</taxon>
        <taxon>Chromadorea</taxon>
        <taxon>Rhabditida</taxon>
        <taxon>Spirurina</taxon>
        <taxon>Spiruromorpha</taxon>
        <taxon>Filarioidea</taxon>
        <taxon>Onchocercidae</taxon>
        <taxon>Litomosoides</taxon>
    </lineage>
</organism>
<accession>A0A3P6SSM8</accession>
<dbReference type="PROSITE" id="PS50957">
    <property type="entry name" value="JOSEPHIN"/>
    <property type="match status" value="1"/>
</dbReference>
<protein>
    <recommendedName>
        <fullName evidence="2">ubiquitinyl hydrolase 1</fullName>
        <ecNumber evidence="2">3.4.19.12</ecNumber>
    </recommendedName>
</protein>
<keyword evidence="9" id="KW-1185">Reference proteome</keyword>
<dbReference type="AlphaFoldDB" id="A0A3P6SSM8"/>
<dbReference type="GO" id="GO:0006508">
    <property type="term" value="P:proteolysis"/>
    <property type="evidence" value="ECO:0007669"/>
    <property type="project" value="UniProtKB-KW"/>
</dbReference>
<evidence type="ECO:0000256" key="4">
    <source>
        <dbReference type="ARBA" id="ARBA00022786"/>
    </source>
</evidence>
<dbReference type="EMBL" id="UYRX01000082">
    <property type="protein sequence ID" value="VDK73053.1"/>
    <property type="molecule type" value="Genomic_DNA"/>
</dbReference>
<dbReference type="Gene3D" id="3.90.70.40">
    <property type="match status" value="1"/>
</dbReference>
<keyword evidence="3" id="KW-0645">Protease</keyword>
<dbReference type="STRING" id="42156.A0A3P6SSM8"/>
<evidence type="ECO:0000313" key="8">
    <source>
        <dbReference type="EMBL" id="VDK73053.1"/>
    </source>
</evidence>
<evidence type="ECO:0000256" key="1">
    <source>
        <dbReference type="ARBA" id="ARBA00000707"/>
    </source>
</evidence>
<dbReference type="InterPro" id="IPR006155">
    <property type="entry name" value="Josephin"/>
</dbReference>
<dbReference type="SMART" id="SM01246">
    <property type="entry name" value="Josephin"/>
    <property type="match status" value="1"/>
</dbReference>
<name>A0A3P6SSM8_LITSI</name>
<feature type="active site" evidence="6">
    <location>
        <position position="146"/>
    </location>
</feature>
<evidence type="ECO:0000256" key="5">
    <source>
        <dbReference type="ARBA" id="ARBA00022801"/>
    </source>
</evidence>
<comment type="catalytic activity">
    <reaction evidence="1">
        <text>Thiol-dependent hydrolysis of ester, thioester, amide, peptide and isopeptide bonds formed by the C-terminal Gly of ubiquitin (a 76-residue protein attached to proteins as an intracellular targeting signal).</text>
        <dbReference type="EC" id="3.4.19.12"/>
    </reaction>
</comment>
<sequence length="203" mass="23354">MLTFPNIELDLVLERQNNVTLCDMSVDGSCGVAISTGQLYHEKQRMQLCLLHTLNSLLQRSEFRKVDLDYIAENLHNSRWLNRHRSLFGFGNYDINVLIAALKRKNLMVNWFDSRRSTACLDFSRIFGFIFNIASRGFIPFWTGHHWFTVRQIGAAGFFNFDSKLNEPMPIDDIVAFSDSLLAKGAQLMVVVEPQNVNSYLLK</sequence>
<dbReference type="Proteomes" id="UP000277928">
    <property type="component" value="Unassembled WGS sequence"/>
</dbReference>
<keyword evidence="4" id="KW-0833">Ubl conjugation pathway</keyword>
<dbReference type="EC" id="3.4.19.12" evidence="2"/>
<dbReference type="GO" id="GO:0016579">
    <property type="term" value="P:protein deubiquitination"/>
    <property type="evidence" value="ECO:0007669"/>
    <property type="project" value="InterPro"/>
</dbReference>
<evidence type="ECO:0000313" key="9">
    <source>
        <dbReference type="Proteomes" id="UP000277928"/>
    </source>
</evidence>
<dbReference type="OrthoDB" id="422700at2759"/>
<feature type="active site" evidence="6">
    <location>
        <position position="162"/>
    </location>
</feature>
<dbReference type="InterPro" id="IPR040053">
    <property type="entry name" value="JOSD1/2"/>
</dbReference>
<evidence type="ECO:0000256" key="2">
    <source>
        <dbReference type="ARBA" id="ARBA00012759"/>
    </source>
</evidence>
<feature type="active site" evidence="6">
    <location>
        <position position="49"/>
    </location>
</feature>
<dbReference type="PANTHER" id="PTHR13291">
    <property type="entry name" value="JOSEPHIN 1, 2"/>
    <property type="match status" value="1"/>
</dbReference>
<feature type="domain" description="Josephin" evidence="7">
    <location>
        <begin position="36"/>
        <end position="203"/>
    </location>
</feature>
<reference evidence="8 9" key="1">
    <citation type="submission" date="2018-08" db="EMBL/GenBank/DDBJ databases">
        <authorList>
            <person name="Laetsch R D."/>
            <person name="Stevens L."/>
            <person name="Kumar S."/>
            <person name="Blaxter L. M."/>
        </authorList>
    </citation>
    <scope>NUCLEOTIDE SEQUENCE [LARGE SCALE GENOMIC DNA]</scope>
</reference>
<dbReference type="PANTHER" id="PTHR13291:SF0">
    <property type="entry name" value="JOSEPHIN-LIKE PROTEIN"/>
    <property type="match status" value="1"/>
</dbReference>
<dbReference type="Pfam" id="PF02099">
    <property type="entry name" value="Josephin"/>
    <property type="match status" value="1"/>
</dbReference>
<evidence type="ECO:0000256" key="3">
    <source>
        <dbReference type="ARBA" id="ARBA00022670"/>
    </source>
</evidence>
<keyword evidence="5 6" id="KW-0378">Hydrolase</keyword>